<dbReference type="EMBL" id="CAJNDS010002607">
    <property type="protein sequence ID" value="CAE7542986.1"/>
    <property type="molecule type" value="Genomic_DNA"/>
</dbReference>
<evidence type="ECO:0000313" key="3">
    <source>
        <dbReference type="Proteomes" id="UP000604046"/>
    </source>
</evidence>
<dbReference type="Proteomes" id="UP000604046">
    <property type="component" value="Unassembled WGS sequence"/>
</dbReference>
<accession>A0A812TY37</accession>
<feature type="region of interest" description="Disordered" evidence="1">
    <location>
        <begin position="231"/>
        <end position="253"/>
    </location>
</feature>
<evidence type="ECO:0000256" key="1">
    <source>
        <dbReference type="SAM" id="MobiDB-lite"/>
    </source>
</evidence>
<reference evidence="2" key="1">
    <citation type="submission" date="2021-02" db="EMBL/GenBank/DDBJ databases">
        <authorList>
            <person name="Dougan E. K."/>
            <person name="Rhodes N."/>
            <person name="Thang M."/>
            <person name="Chan C."/>
        </authorList>
    </citation>
    <scope>NUCLEOTIDE SEQUENCE</scope>
</reference>
<protein>
    <submittedName>
        <fullName evidence="2">Uncharacterized protein</fullName>
    </submittedName>
</protein>
<dbReference type="AlphaFoldDB" id="A0A812TY37"/>
<organism evidence="2 3">
    <name type="scientific">Symbiodinium natans</name>
    <dbReference type="NCBI Taxonomy" id="878477"/>
    <lineage>
        <taxon>Eukaryota</taxon>
        <taxon>Sar</taxon>
        <taxon>Alveolata</taxon>
        <taxon>Dinophyceae</taxon>
        <taxon>Suessiales</taxon>
        <taxon>Symbiodiniaceae</taxon>
        <taxon>Symbiodinium</taxon>
    </lineage>
</organism>
<evidence type="ECO:0000313" key="2">
    <source>
        <dbReference type="EMBL" id="CAE7542986.1"/>
    </source>
</evidence>
<sequence length="429" mass="47310">MTIHLLRISAWNVDGAMYRLGSAKLEQVEQALLSMRKQLRNARARQAGREASPNATVRSKWLQEGAALHRDTTAIARSLLGWKANLPEEPALIDLEMKRLLKEAISCKKAVKLEQFHVESQVVEFDKTLACAQILLKIRQAAEEYLEAAKEQVGHVSTATELTEGYLSQCSADFLEVQVAAKRAMQSGHRAAKAARRALKEVTQQVGLLADIMVDGGLVRYALQAAATAAAESNADKPHPGDESTTESFDGVPDVPVQRGYESKIVLQQFQATISRTAQKRARGQVSTLLQMPELFHVLHLSMLTQLAEWMPPVLPKAQAAFKLALHLHHRHDMHGLARSGGQDARLMQSAWQRLNAELQEMAGESRVLHTALGALFAQQMNEVLTLAAPAPENCTRIGQEGWMLWAATPSDPTVSLLKVPLGFYDMML</sequence>
<dbReference type="OrthoDB" id="10532478at2759"/>
<name>A0A812TY37_9DINO</name>
<keyword evidence="3" id="KW-1185">Reference proteome</keyword>
<proteinExistence type="predicted"/>
<comment type="caution">
    <text evidence="2">The sequence shown here is derived from an EMBL/GenBank/DDBJ whole genome shotgun (WGS) entry which is preliminary data.</text>
</comment>
<gene>
    <name evidence="2" type="ORF">SNAT2548_LOCUS30446</name>
</gene>